<dbReference type="InterPro" id="IPR046341">
    <property type="entry name" value="SET_dom_sf"/>
</dbReference>
<dbReference type="PANTHER" id="PTHR46402">
    <property type="entry name" value="SET AND MYND DOMAIN-CONTAINING PROTEIN 5"/>
    <property type="match status" value="1"/>
</dbReference>
<dbReference type="AlphaFoldDB" id="A0A443I7A8"/>
<name>A0A443I7A8_BYSSP</name>
<evidence type="ECO:0000256" key="4">
    <source>
        <dbReference type="SAM" id="MobiDB-lite"/>
    </source>
</evidence>
<comment type="caution">
    <text evidence="6">The sequence shown here is derived from an EMBL/GenBank/DDBJ whole genome shotgun (WGS) entry which is preliminary data.</text>
</comment>
<feature type="region of interest" description="Disordered" evidence="4">
    <location>
        <begin position="561"/>
        <end position="581"/>
    </location>
</feature>
<dbReference type="PANTHER" id="PTHR46402:SF2">
    <property type="entry name" value="HISTONE-LYSINE N-TRIMETHYLTRANSFERASE SMYD5"/>
    <property type="match status" value="1"/>
</dbReference>
<dbReference type="InterPro" id="IPR003034">
    <property type="entry name" value="SAP_dom"/>
</dbReference>
<feature type="compositionally biased region" description="Basic and acidic residues" evidence="4">
    <location>
        <begin position="944"/>
        <end position="962"/>
    </location>
</feature>
<keyword evidence="2" id="KW-0808">Transferase</keyword>
<evidence type="ECO:0000256" key="3">
    <source>
        <dbReference type="ARBA" id="ARBA00022691"/>
    </source>
</evidence>
<dbReference type="Pfam" id="PF02037">
    <property type="entry name" value="SAP"/>
    <property type="match status" value="1"/>
</dbReference>
<dbReference type="SUPFAM" id="SSF82199">
    <property type="entry name" value="SET domain"/>
    <property type="match status" value="1"/>
</dbReference>
<feature type="compositionally biased region" description="Basic and acidic residues" evidence="4">
    <location>
        <begin position="923"/>
        <end position="932"/>
    </location>
</feature>
<feature type="region of interest" description="Disordered" evidence="4">
    <location>
        <begin position="879"/>
        <end position="1051"/>
    </location>
</feature>
<feature type="compositionally biased region" description="Acidic residues" evidence="4">
    <location>
        <begin position="933"/>
        <end position="943"/>
    </location>
</feature>
<dbReference type="RefSeq" id="XP_028489586.1">
    <property type="nucleotide sequence ID" value="XM_028628399.1"/>
</dbReference>
<feature type="compositionally biased region" description="Basic and acidic residues" evidence="4">
    <location>
        <begin position="743"/>
        <end position="791"/>
    </location>
</feature>
<evidence type="ECO:0000256" key="2">
    <source>
        <dbReference type="ARBA" id="ARBA00022679"/>
    </source>
</evidence>
<feature type="region of interest" description="Disordered" evidence="4">
    <location>
        <begin position="188"/>
        <end position="210"/>
    </location>
</feature>
<accession>A0A443I7A8</accession>
<feature type="compositionally biased region" description="Polar residues" evidence="4">
    <location>
        <begin position="963"/>
        <end position="973"/>
    </location>
</feature>
<keyword evidence="3" id="KW-0949">S-adenosyl-L-methionine</keyword>
<dbReference type="EMBL" id="RCNU01000001">
    <property type="protein sequence ID" value="RWQ99941.1"/>
    <property type="molecule type" value="Genomic_DNA"/>
</dbReference>
<proteinExistence type="predicted"/>
<feature type="domain" description="SAP" evidence="5">
    <location>
        <begin position="163"/>
        <end position="193"/>
    </location>
</feature>
<reference evidence="6 7" key="1">
    <citation type="journal article" date="2018" name="Front. Microbiol.">
        <title>Genomic and genetic insights into a cosmopolitan fungus, Paecilomyces variotii (Eurotiales).</title>
        <authorList>
            <person name="Urquhart A.S."/>
            <person name="Mondo S.J."/>
            <person name="Makela M.R."/>
            <person name="Hane J.K."/>
            <person name="Wiebenga A."/>
            <person name="He G."/>
            <person name="Mihaltcheva S."/>
            <person name="Pangilinan J."/>
            <person name="Lipzen A."/>
            <person name="Barry K."/>
            <person name="de Vries R.P."/>
            <person name="Grigoriev I.V."/>
            <person name="Idnurm A."/>
        </authorList>
    </citation>
    <scope>NUCLEOTIDE SEQUENCE [LARGE SCALE GENOMIC DNA]</scope>
    <source>
        <strain evidence="6 7">CBS 101075</strain>
    </source>
</reference>
<evidence type="ECO:0000259" key="5">
    <source>
        <dbReference type="Pfam" id="PF02037"/>
    </source>
</evidence>
<evidence type="ECO:0000313" key="6">
    <source>
        <dbReference type="EMBL" id="RWQ99941.1"/>
    </source>
</evidence>
<dbReference type="VEuPathDB" id="FungiDB:C8Q69DRAFT_42228"/>
<dbReference type="GO" id="GO:0032259">
    <property type="term" value="P:methylation"/>
    <property type="evidence" value="ECO:0007669"/>
    <property type="project" value="UniProtKB-KW"/>
</dbReference>
<feature type="compositionally biased region" description="Basic and acidic residues" evidence="4">
    <location>
        <begin position="188"/>
        <end position="207"/>
    </location>
</feature>
<gene>
    <name evidence="6" type="ORF">C8Q69DRAFT_42228</name>
</gene>
<dbReference type="GO" id="GO:0042799">
    <property type="term" value="F:histone H4K20 methyltransferase activity"/>
    <property type="evidence" value="ECO:0007669"/>
    <property type="project" value="TreeGrafter"/>
</dbReference>
<feature type="compositionally biased region" description="Basic and acidic residues" evidence="4">
    <location>
        <begin position="900"/>
        <end position="914"/>
    </location>
</feature>
<dbReference type="STRING" id="264951.A0A443I7A8"/>
<protein>
    <recommendedName>
        <fullName evidence="5">SAP domain-containing protein</fullName>
    </recommendedName>
</protein>
<keyword evidence="1" id="KW-0489">Methyltransferase</keyword>
<dbReference type="GeneID" id="39597676"/>
<evidence type="ECO:0000256" key="1">
    <source>
        <dbReference type="ARBA" id="ARBA00022603"/>
    </source>
</evidence>
<organism evidence="6 7">
    <name type="scientific">Byssochlamys spectabilis</name>
    <name type="common">Paecilomyces variotii</name>
    <dbReference type="NCBI Taxonomy" id="264951"/>
    <lineage>
        <taxon>Eukaryota</taxon>
        <taxon>Fungi</taxon>
        <taxon>Dikarya</taxon>
        <taxon>Ascomycota</taxon>
        <taxon>Pezizomycotina</taxon>
        <taxon>Eurotiomycetes</taxon>
        <taxon>Eurotiomycetidae</taxon>
        <taxon>Eurotiales</taxon>
        <taxon>Thermoascaceae</taxon>
        <taxon>Paecilomyces</taxon>
    </lineage>
</organism>
<sequence>MNNRDYLREIWTQRPPEGTIKPPEYPPRPDLFDEVEWGPYVTPEQAKLAYRLWSLPDGILGEEVPRLPQRYRRPNVQAERDSQDMHALVHNVYEHLMHDARLPKTEEPWDVTAQMKTTDNGTLGGWSYEEILASPHNSENSSEASVDETILIEGEDVLTARYWTVVRLQAELKRRGLEHRGKSAELRRRLHDHELQRRRKAEKEEAKGGVSSILPRTDLSQWGAPRQDDYMIKITKGAHFSPLDMYTWAISLSPYNPAYWVSRSYLYYQQSFFDLAIGDAYRAQLLCEVLVNPRDRNRQPGLYTRIWHAIEQHILQTPLEDGQLPPPIRRMRESNGVNSFIPTVRKALHNIMSLSLKALQCWHDYDHMEQYLPQRVVMPDRDMDAFKSRKAYTENFVKAQKEKKGKNPKLFFFEKRAGSVTARNYPYSVRDVDRTSRQFLERLNREILADSQLPWKRFEIREHHNQQDELGVYATEYIEEGRIIYAEEPSVRGHLNITRHVDIHNRQATKPDRCDNCHREIAGNLEDQYQSRTDRDSILNGEHAHACACAFTVDEPTYFCPGRQEDSHEEGGGQATRGASEGNETCLEIARKLYHFRTCGRNWAWLHDAMRQNWNRHRTGNEKRPTHITHTFEDHGTVLSLALREVFDMTLLRRQRSRNPYLLAHELDELLPLQGERDWECQQFPFTLTANIQVPFDILLRLGVDIFRDLTFDTWVIQIVLRKLLLSVVPWDEERRDQNYKVDDNKAERIKNDNRKKQRDAERRDAERRDAERRGVETRDAERRDAQTHDTDESDYDATFRALYLFPGFAMFNHTCTPRYNAEWAFDSEIPNRIVVWAAKGISPQDEIRIRYRQHPLSEDNARRTLGDLCACTHCERRRDYRPPDETDESPSSEYGPSEPHMDPRNDGGRERGRTSGNNTYRGGDRDQGPARDDEEASTEIEDHETQPESNVSHEDSLETRSRGGSRQDSSELPQEESTTDVRSQSDPVLEKMTRGQVEAISRKRKRSADGSEDIEVSQERDTRKAFAGYKRQKPRDARAPRKSAYFQCRS</sequence>
<dbReference type="Gene3D" id="2.170.270.10">
    <property type="entry name" value="SET domain"/>
    <property type="match status" value="1"/>
</dbReference>
<keyword evidence="7" id="KW-1185">Reference proteome</keyword>
<feature type="region of interest" description="Disordered" evidence="4">
    <location>
        <begin position="743"/>
        <end position="792"/>
    </location>
</feature>
<evidence type="ECO:0000313" key="7">
    <source>
        <dbReference type="Proteomes" id="UP000283841"/>
    </source>
</evidence>
<dbReference type="Proteomes" id="UP000283841">
    <property type="component" value="Unassembled WGS sequence"/>
</dbReference>
<dbReference type="Gene3D" id="1.10.720.30">
    <property type="entry name" value="SAP domain"/>
    <property type="match status" value="1"/>
</dbReference>
<dbReference type="GO" id="GO:0045814">
    <property type="term" value="P:negative regulation of gene expression, epigenetic"/>
    <property type="evidence" value="ECO:0007669"/>
    <property type="project" value="TreeGrafter"/>
</dbReference>
<dbReference type="InterPro" id="IPR036361">
    <property type="entry name" value="SAP_dom_sf"/>
</dbReference>